<gene>
    <name evidence="2" type="ORF">G3I67_04125</name>
</gene>
<dbReference type="RefSeq" id="WP_163651811.1">
    <property type="nucleotide sequence ID" value="NZ_JAAGRN010000002.1"/>
</dbReference>
<feature type="region of interest" description="Disordered" evidence="1">
    <location>
        <begin position="58"/>
        <end position="79"/>
    </location>
</feature>
<dbReference type="AlphaFoldDB" id="A0A6B2R508"/>
<dbReference type="InterPro" id="IPR014991">
    <property type="entry name" value="DUF1840"/>
</dbReference>
<organism evidence="2">
    <name type="scientific">Sheuella amnicola</name>
    <dbReference type="NCBI Taxonomy" id="2707330"/>
    <lineage>
        <taxon>Bacteria</taxon>
        <taxon>Pseudomonadati</taxon>
        <taxon>Pseudomonadota</taxon>
        <taxon>Betaproteobacteria</taxon>
        <taxon>Burkholderiales</taxon>
        <taxon>Alcaligenaceae</taxon>
        <taxon>Sheuella</taxon>
    </lineage>
</organism>
<evidence type="ECO:0000313" key="2">
    <source>
        <dbReference type="EMBL" id="NDY82415.1"/>
    </source>
</evidence>
<proteinExistence type="predicted"/>
<dbReference type="EMBL" id="JAAGRN010000002">
    <property type="protein sequence ID" value="NDY82415.1"/>
    <property type="molecule type" value="Genomic_DNA"/>
</dbReference>
<name>A0A6B2R508_9BURK</name>
<accession>A0A6B2R508</accession>
<sequence>MLITFSSKAGADILMLSQHAQPIMRMIGKISDQNIPERGVFTPEQLVDAIFALEQAIADEKPPQEPDEDDPDTIKPDALSLPVALRQRAQPLLDLMRRSQKAGVPLSWEAGSGW</sequence>
<reference evidence="2" key="1">
    <citation type="submission" date="2020-02" db="EMBL/GenBank/DDBJ databases">
        <authorList>
            <person name="Chen W.-M."/>
        </authorList>
    </citation>
    <scope>NUCLEOTIDE SEQUENCE</scope>
    <source>
        <strain evidence="2">NBD-18</strain>
    </source>
</reference>
<comment type="caution">
    <text evidence="2">The sequence shown here is derived from an EMBL/GenBank/DDBJ whole genome shotgun (WGS) entry which is preliminary data.</text>
</comment>
<protein>
    <submittedName>
        <fullName evidence="2">DUF1840 domain-containing protein</fullName>
    </submittedName>
</protein>
<evidence type="ECO:0000256" key="1">
    <source>
        <dbReference type="SAM" id="MobiDB-lite"/>
    </source>
</evidence>
<dbReference type="Pfam" id="PF08895">
    <property type="entry name" value="DUF1840"/>
    <property type="match status" value="1"/>
</dbReference>